<feature type="compositionally biased region" description="Polar residues" evidence="1">
    <location>
        <begin position="38"/>
        <end position="47"/>
    </location>
</feature>
<name>A0A9P4VSZ7_9PEZI</name>
<accession>A0A9P4VSZ7</accession>
<evidence type="ECO:0000313" key="2">
    <source>
        <dbReference type="EMBL" id="KAF2839069.1"/>
    </source>
</evidence>
<proteinExistence type="predicted"/>
<organism evidence="2 3">
    <name type="scientific">Patellaria atrata CBS 101060</name>
    <dbReference type="NCBI Taxonomy" id="1346257"/>
    <lineage>
        <taxon>Eukaryota</taxon>
        <taxon>Fungi</taxon>
        <taxon>Dikarya</taxon>
        <taxon>Ascomycota</taxon>
        <taxon>Pezizomycotina</taxon>
        <taxon>Dothideomycetes</taxon>
        <taxon>Dothideomycetes incertae sedis</taxon>
        <taxon>Patellariales</taxon>
        <taxon>Patellariaceae</taxon>
        <taxon>Patellaria</taxon>
    </lineage>
</organism>
<dbReference type="EMBL" id="MU006095">
    <property type="protein sequence ID" value="KAF2839069.1"/>
    <property type="molecule type" value="Genomic_DNA"/>
</dbReference>
<dbReference type="Proteomes" id="UP000799429">
    <property type="component" value="Unassembled WGS sequence"/>
</dbReference>
<dbReference type="AlphaFoldDB" id="A0A9P4VSZ7"/>
<keyword evidence="3" id="KW-1185">Reference proteome</keyword>
<comment type="caution">
    <text evidence="2">The sequence shown here is derived from an EMBL/GenBank/DDBJ whole genome shotgun (WGS) entry which is preliminary data.</text>
</comment>
<feature type="compositionally biased region" description="Basic and acidic residues" evidence="1">
    <location>
        <begin position="49"/>
        <end position="58"/>
    </location>
</feature>
<sequence>MYFQPPVRKSYPRLKCKVSGLDSLRMVDIIDIHHTAGQRPSSPTSVEGSVDKNSFRVR</sequence>
<feature type="region of interest" description="Disordered" evidence="1">
    <location>
        <begin position="35"/>
        <end position="58"/>
    </location>
</feature>
<gene>
    <name evidence="2" type="ORF">M501DRAFT_1003622</name>
</gene>
<protein>
    <submittedName>
        <fullName evidence="2">Uncharacterized protein</fullName>
    </submittedName>
</protein>
<evidence type="ECO:0000256" key="1">
    <source>
        <dbReference type="SAM" id="MobiDB-lite"/>
    </source>
</evidence>
<evidence type="ECO:0000313" key="3">
    <source>
        <dbReference type="Proteomes" id="UP000799429"/>
    </source>
</evidence>
<reference evidence="2" key="1">
    <citation type="journal article" date="2020" name="Stud. Mycol.">
        <title>101 Dothideomycetes genomes: a test case for predicting lifestyles and emergence of pathogens.</title>
        <authorList>
            <person name="Haridas S."/>
            <person name="Albert R."/>
            <person name="Binder M."/>
            <person name="Bloem J."/>
            <person name="Labutti K."/>
            <person name="Salamov A."/>
            <person name="Andreopoulos B."/>
            <person name="Baker S."/>
            <person name="Barry K."/>
            <person name="Bills G."/>
            <person name="Bluhm B."/>
            <person name="Cannon C."/>
            <person name="Castanera R."/>
            <person name="Culley D."/>
            <person name="Daum C."/>
            <person name="Ezra D."/>
            <person name="Gonzalez J."/>
            <person name="Henrissat B."/>
            <person name="Kuo A."/>
            <person name="Liang C."/>
            <person name="Lipzen A."/>
            <person name="Lutzoni F."/>
            <person name="Magnuson J."/>
            <person name="Mondo S."/>
            <person name="Nolan M."/>
            <person name="Ohm R."/>
            <person name="Pangilinan J."/>
            <person name="Park H.-J."/>
            <person name="Ramirez L."/>
            <person name="Alfaro M."/>
            <person name="Sun H."/>
            <person name="Tritt A."/>
            <person name="Yoshinaga Y."/>
            <person name="Zwiers L.-H."/>
            <person name="Turgeon B."/>
            <person name="Goodwin S."/>
            <person name="Spatafora J."/>
            <person name="Crous P."/>
            <person name="Grigoriev I."/>
        </authorList>
    </citation>
    <scope>NUCLEOTIDE SEQUENCE</scope>
    <source>
        <strain evidence="2">CBS 101060</strain>
    </source>
</reference>